<protein>
    <submittedName>
        <fullName evidence="1">Uncharacterized protein</fullName>
    </submittedName>
</protein>
<dbReference type="EMBL" id="GDHC01002490">
    <property type="protein sequence ID" value="JAQ16139.1"/>
    <property type="molecule type" value="Transcribed_RNA"/>
</dbReference>
<sequence>HTHTHTQVCLQMDGNYHAVNHNRVLMGMLDPVWTCDTLPSDDVMPQGADLPSLEELLNRIPSICTATASEDQVHNLDAMDTFEHSSEVCNTLTPLDRIPRPYLSSCDDPTLGTWVDDTVSHTVTLLKRL</sequence>
<evidence type="ECO:0000313" key="1">
    <source>
        <dbReference type="EMBL" id="JAQ16139.1"/>
    </source>
</evidence>
<accession>A0A146M9M7</accession>
<proteinExistence type="predicted"/>
<name>A0A146M9M7_LYGHE</name>
<dbReference type="AlphaFoldDB" id="A0A146M9M7"/>
<reference evidence="1" key="1">
    <citation type="journal article" date="2016" name="Gigascience">
        <title>De novo construction of an expanded transcriptome assembly for the western tarnished plant bug, Lygus hesperus.</title>
        <authorList>
            <person name="Tassone E.E."/>
            <person name="Geib S.M."/>
            <person name="Hall B."/>
            <person name="Fabrick J.A."/>
            <person name="Brent C.S."/>
            <person name="Hull J.J."/>
        </authorList>
    </citation>
    <scope>NUCLEOTIDE SEQUENCE</scope>
</reference>
<feature type="non-terminal residue" evidence="1">
    <location>
        <position position="1"/>
    </location>
</feature>
<organism evidence="1">
    <name type="scientific">Lygus hesperus</name>
    <name type="common">Western plant bug</name>
    <dbReference type="NCBI Taxonomy" id="30085"/>
    <lineage>
        <taxon>Eukaryota</taxon>
        <taxon>Metazoa</taxon>
        <taxon>Ecdysozoa</taxon>
        <taxon>Arthropoda</taxon>
        <taxon>Hexapoda</taxon>
        <taxon>Insecta</taxon>
        <taxon>Pterygota</taxon>
        <taxon>Neoptera</taxon>
        <taxon>Paraneoptera</taxon>
        <taxon>Hemiptera</taxon>
        <taxon>Heteroptera</taxon>
        <taxon>Panheteroptera</taxon>
        <taxon>Cimicomorpha</taxon>
        <taxon>Miridae</taxon>
        <taxon>Mirini</taxon>
        <taxon>Lygus</taxon>
    </lineage>
</organism>
<gene>
    <name evidence="1" type="ORF">g.26035</name>
</gene>